<dbReference type="Proteomes" id="UP000470771">
    <property type="component" value="Unassembled WGS sequence"/>
</dbReference>
<gene>
    <name evidence="4" type="ORF">GQN54_02555</name>
</gene>
<keyword evidence="5" id="KW-1185">Reference proteome</keyword>
<feature type="transmembrane region" description="Helical" evidence="2">
    <location>
        <begin position="81"/>
        <end position="97"/>
    </location>
</feature>
<dbReference type="SMART" id="SM00331">
    <property type="entry name" value="PP2C_SIG"/>
    <property type="match status" value="1"/>
</dbReference>
<name>A0A6N9NHG8_9FLAO</name>
<sequence>MIHKLNNYVSRNGIYNDASASGSLKVKTFNWILFWTFWASILWSSLLFGLGQTYAAYIPLIATLSIPISFYTLAKKQNFHLALNIYITSLLILPPLVQLFHGGIINSGAVIVWTILAPITAMIFKKMKIAKLIFCLFILSLLIGSLAELLIDVPFKIMSSNQIITQFILNIIGLLTIIYFPILHFTNEMLNQRKIIKSQNDKIVSSIEYAKYIQTASLLSHDELSACLNNDFFLYYKPKDIVSGDFYWVNHKNGRLIIICADCTGHGVPGAFMTMMGINHLNNIVNEKGITDPSMILLFLHYAVRDSLKYSPEKINDGMDISVCSIDLSEMKMEYSGARNKLYYFDKTLKIFPGTKISIGDDQENVLFEKHTIKMNGGDHFYMFSDGYIDQFGGPKNKRFGSKQLASLIKEMNGMDIKQQGRIISTKMKEWKRGIDQIDDITIMGFKV</sequence>
<accession>A0A6N9NHG8</accession>
<feature type="transmembrane region" description="Helical" evidence="2">
    <location>
        <begin position="103"/>
        <end position="124"/>
    </location>
</feature>
<proteinExistence type="predicted"/>
<comment type="caution">
    <text evidence="4">The sequence shown here is derived from an EMBL/GenBank/DDBJ whole genome shotgun (WGS) entry which is preliminary data.</text>
</comment>
<feature type="domain" description="PPM-type phosphatase" evidence="3">
    <location>
        <begin position="227"/>
        <end position="448"/>
    </location>
</feature>
<dbReference type="EMBL" id="WWNE01000003">
    <property type="protein sequence ID" value="NBG64981.1"/>
    <property type="molecule type" value="Genomic_DNA"/>
</dbReference>
<dbReference type="AlphaFoldDB" id="A0A6N9NHG8"/>
<protein>
    <submittedName>
        <fullName evidence="4">SpoIIE family protein phosphatase</fullName>
    </submittedName>
</protein>
<organism evidence="4 5">
    <name type="scientific">Acidiluteibacter ferrifornacis</name>
    <dbReference type="NCBI Taxonomy" id="2692424"/>
    <lineage>
        <taxon>Bacteria</taxon>
        <taxon>Pseudomonadati</taxon>
        <taxon>Bacteroidota</taxon>
        <taxon>Flavobacteriia</taxon>
        <taxon>Flavobacteriales</taxon>
        <taxon>Cryomorphaceae</taxon>
        <taxon>Acidiluteibacter</taxon>
    </lineage>
</organism>
<feature type="transmembrane region" description="Helical" evidence="2">
    <location>
        <begin position="54"/>
        <end position="74"/>
    </location>
</feature>
<evidence type="ECO:0000259" key="3">
    <source>
        <dbReference type="SMART" id="SM00331"/>
    </source>
</evidence>
<dbReference type="Pfam" id="PF07228">
    <property type="entry name" value="SpoIIE"/>
    <property type="match status" value="1"/>
</dbReference>
<reference evidence="4 5" key="1">
    <citation type="submission" date="2019-12" db="EMBL/GenBank/DDBJ databases">
        <authorList>
            <person name="Zhao J."/>
        </authorList>
    </citation>
    <scope>NUCLEOTIDE SEQUENCE [LARGE SCALE GENOMIC DNA]</scope>
    <source>
        <strain evidence="4 5">S-15</strain>
    </source>
</reference>
<dbReference type="GO" id="GO:0016791">
    <property type="term" value="F:phosphatase activity"/>
    <property type="evidence" value="ECO:0007669"/>
    <property type="project" value="TreeGrafter"/>
</dbReference>
<feature type="transmembrane region" description="Helical" evidence="2">
    <location>
        <begin position="131"/>
        <end position="151"/>
    </location>
</feature>
<dbReference type="InterPro" id="IPR001932">
    <property type="entry name" value="PPM-type_phosphatase-like_dom"/>
</dbReference>
<evidence type="ECO:0000256" key="2">
    <source>
        <dbReference type="SAM" id="Phobius"/>
    </source>
</evidence>
<dbReference type="Gene3D" id="3.60.40.10">
    <property type="entry name" value="PPM-type phosphatase domain"/>
    <property type="match status" value="1"/>
</dbReference>
<keyword evidence="1" id="KW-0378">Hydrolase</keyword>
<dbReference type="InterPro" id="IPR052016">
    <property type="entry name" value="Bact_Sigma-Reg"/>
</dbReference>
<dbReference type="InterPro" id="IPR036457">
    <property type="entry name" value="PPM-type-like_dom_sf"/>
</dbReference>
<feature type="transmembrane region" description="Helical" evidence="2">
    <location>
        <begin position="29"/>
        <end position="48"/>
    </location>
</feature>
<dbReference type="PANTHER" id="PTHR43156:SF9">
    <property type="entry name" value="HAMP DOMAIN-CONTAINING PROTEIN"/>
    <property type="match status" value="1"/>
</dbReference>
<evidence type="ECO:0000313" key="5">
    <source>
        <dbReference type="Proteomes" id="UP000470771"/>
    </source>
</evidence>
<keyword evidence="2" id="KW-0812">Transmembrane</keyword>
<keyword evidence="2" id="KW-0472">Membrane</keyword>
<evidence type="ECO:0000256" key="1">
    <source>
        <dbReference type="ARBA" id="ARBA00022801"/>
    </source>
</evidence>
<dbReference type="PANTHER" id="PTHR43156">
    <property type="entry name" value="STAGE II SPORULATION PROTEIN E-RELATED"/>
    <property type="match status" value="1"/>
</dbReference>
<evidence type="ECO:0000313" key="4">
    <source>
        <dbReference type="EMBL" id="NBG64981.1"/>
    </source>
</evidence>
<dbReference type="RefSeq" id="WP_160631642.1">
    <property type="nucleotide sequence ID" value="NZ_WWNE01000003.1"/>
</dbReference>
<keyword evidence="2" id="KW-1133">Transmembrane helix</keyword>
<feature type="transmembrane region" description="Helical" evidence="2">
    <location>
        <begin position="163"/>
        <end position="185"/>
    </location>
</feature>